<reference evidence="1" key="1">
    <citation type="submission" date="2012-05" db="EMBL/GenBank/DDBJ databases">
        <authorList>
            <person name="Krishnakumar V."/>
            <person name="Cheung F."/>
            <person name="Xiao Y."/>
            <person name="Chan A."/>
            <person name="Moskal W.A."/>
            <person name="Town C.D."/>
        </authorList>
    </citation>
    <scope>NUCLEOTIDE SEQUENCE</scope>
</reference>
<accession>I3SD71</accession>
<evidence type="ECO:0000313" key="1">
    <source>
        <dbReference type="EMBL" id="AFK38213.1"/>
    </source>
</evidence>
<sequence>MLQFLCFFDSHAHTGRMVPILAPFTLYHEIIRVIRHLTFAIHSNAIGSESPSSSLVIKSTIVILSTNMPKLSIVLERVHNTLSFNGMSTLNIQMVRQKKLLDTMKLPATSNRLFRPVILPHPHPHVAPVILLDLLHTRHVRWL</sequence>
<dbReference type="AlphaFoldDB" id="I3SD71"/>
<proteinExistence type="evidence at transcript level"/>
<name>I3SD71_LOTJA</name>
<dbReference type="EMBL" id="BT138418">
    <property type="protein sequence ID" value="AFK38213.1"/>
    <property type="molecule type" value="mRNA"/>
</dbReference>
<protein>
    <submittedName>
        <fullName evidence="1">Uncharacterized protein</fullName>
    </submittedName>
</protein>
<organism evidence="1">
    <name type="scientific">Lotus japonicus</name>
    <name type="common">Lotus corniculatus var. japonicus</name>
    <dbReference type="NCBI Taxonomy" id="34305"/>
    <lineage>
        <taxon>Eukaryota</taxon>
        <taxon>Viridiplantae</taxon>
        <taxon>Streptophyta</taxon>
        <taxon>Embryophyta</taxon>
        <taxon>Tracheophyta</taxon>
        <taxon>Spermatophyta</taxon>
        <taxon>Magnoliopsida</taxon>
        <taxon>eudicotyledons</taxon>
        <taxon>Gunneridae</taxon>
        <taxon>Pentapetalae</taxon>
        <taxon>rosids</taxon>
        <taxon>fabids</taxon>
        <taxon>Fabales</taxon>
        <taxon>Fabaceae</taxon>
        <taxon>Papilionoideae</taxon>
        <taxon>50 kb inversion clade</taxon>
        <taxon>NPAAA clade</taxon>
        <taxon>Hologalegina</taxon>
        <taxon>robinioid clade</taxon>
        <taxon>Loteae</taxon>
        <taxon>Lotus</taxon>
    </lineage>
</organism>